<dbReference type="InterPro" id="IPR039537">
    <property type="entry name" value="Retrotran_Ty1/copia-like"/>
</dbReference>
<dbReference type="Proteomes" id="UP001234989">
    <property type="component" value="Chromosome 2"/>
</dbReference>
<evidence type="ECO:0000313" key="2">
    <source>
        <dbReference type="Proteomes" id="UP001234989"/>
    </source>
</evidence>
<evidence type="ECO:0000313" key="1">
    <source>
        <dbReference type="EMBL" id="WMV16378.1"/>
    </source>
</evidence>
<proteinExistence type="predicted"/>
<dbReference type="EMBL" id="CP133613">
    <property type="protein sequence ID" value="WMV16378.1"/>
    <property type="molecule type" value="Genomic_DNA"/>
</dbReference>
<dbReference type="SUPFAM" id="SSF53098">
    <property type="entry name" value="Ribonuclease H-like"/>
    <property type="match status" value="1"/>
</dbReference>
<sequence length="118" mass="13657">MKSTPSRGGKKCFINSIDNCSRYCYVYLLNGKDETIETYWQYKTEVENQLDKKIAMIRSGRCGENESSFAKIYLENGIIHQITGHSHLNLMKLLTRKNRTLKEMWNVLFIGSGLSQNL</sequence>
<keyword evidence="2" id="KW-1185">Reference proteome</keyword>
<protein>
    <submittedName>
        <fullName evidence="1">Uncharacterized protein</fullName>
    </submittedName>
</protein>
<reference evidence="1" key="1">
    <citation type="submission" date="2023-08" db="EMBL/GenBank/DDBJ databases">
        <title>A de novo genome assembly of Solanum verrucosum Schlechtendal, a Mexican diploid species geographically isolated from the other diploid A-genome species in potato relatives.</title>
        <authorList>
            <person name="Hosaka K."/>
        </authorList>
    </citation>
    <scope>NUCLEOTIDE SEQUENCE</scope>
    <source>
        <tissue evidence="1">Young leaves</tissue>
    </source>
</reference>
<dbReference type="InterPro" id="IPR012337">
    <property type="entry name" value="RNaseH-like_sf"/>
</dbReference>
<dbReference type="Gene3D" id="3.30.420.10">
    <property type="entry name" value="Ribonuclease H-like superfamily/Ribonuclease H"/>
    <property type="match status" value="1"/>
</dbReference>
<name>A0AAF0Q4M1_SOLVR</name>
<dbReference type="PANTHER" id="PTHR42648:SF28">
    <property type="entry name" value="TRANSPOSON-ENCODED PROTEIN WITH RIBONUCLEASE H-LIKE AND RETROVIRUS ZINC FINGER-LIKE DOMAINS"/>
    <property type="match status" value="1"/>
</dbReference>
<accession>A0AAF0Q4M1</accession>
<gene>
    <name evidence="1" type="ORF">MTR67_009763</name>
</gene>
<dbReference type="InterPro" id="IPR036397">
    <property type="entry name" value="RNaseH_sf"/>
</dbReference>
<dbReference type="AlphaFoldDB" id="A0AAF0Q4M1"/>
<dbReference type="PANTHER" id="PTHR42648">
    <property type="entry name" value="TRANSPOSASE, PUTATIVE-RELATED"/>
    <property type="match status" value="1"/>
</dbReference>
<dbReference type="GO" id="GO:0003676">
    <property type="term" value="F:nucleic acid binding"/>
    <property type="evidence" value="ECO:0007669"/>
    <property type="project" value="InterPro"/>
</dbReference>
<organism evidence="1 2">
    <name type="scientific">Solanum verrucosum</name>
    <dbReference type="NCBI Taxonomy" id="315347"/>
    <lineage>
        <taxon>Eukaryota</taxon>
        <taxon>Viridiplantae</taxon>
        <taxon>Streptophyta</taxon>
        <taxon>Embryophyta</taxon>
        <taxon>Tracheophyta</taxon>
        <taxon>Spermatophyta</taxon>
        <taxon>Magnoliopsida</taxon>
        <taxon>eudicotyledons</taxon>
        <taxon>Gunneridae</taxon>
        <taxon>Pentapetalae</taxon>
        <taxon>asterids</taxon>
        <taxon>lamiids</taxon>
        <taxon>Solanales</taxon>
        <taxon>Solanaceae</taxon>
        <taxon>Solanoideae</taxon>
        <taxon>Solaneae</taxon>
        <taxon>Solanum</taxon>
    </lineage>
</organism>